<dbReference type="Proteomes" id="UP001301769">
    <property type="component" value="Unassembled WGS sequence"/>
</dbReference>
<dbReference type="EMBL" id="MU858104">
    <property type="protein sequence ID" value="KAK4213766.1"/>
    <property type="molecule type" value="Genomic_DNA"/>
</dbReference>
<dbReference type="AlphaFoldDB" id="A0AAN6Y9C5"/>
<sequence>MGRWGQRLFECDQDLEIPDELDIEFMSIDHPDAFDHRQSLLPKTHQGAIRTRLNNGVGKQVFSKLCAEEDHPKNYLLGEGGGRYRVIILGALMMRLGARIDKGDIEHLRNIATGSLVPRGLPDSRTGRRIPRPWEAPISCRLEALQARKAP</sequence>
<gene>
    <name evidence="1" type="ORF">QBC37DRAFT_387754</name>
</gene>
<proteinExistence type="predicted"/>
<reference evidence="1" key="1">
    <citation type="journal article" date="2023" name="Mol. Phylogenet. Evol.">
        <title>Genome-scale phylogeny and comparative genomics of the fungal order Sordariales.</title>
        <authorList>
            <person name="Hensen N."/>
            <person name="Bonometti L."/>
            <person name="Westerberg I."/>
            <person name="Brannstrom I.O."/>
            <person name="Guillou S."/>
            <person name="Cros-Aarteil S."/>
            <person name="Calhoun S."/>
            <person name="Haridas S."/>
            <person name="Kuo A."/>
            <person name="Mondo S."/>
            <person name="Pangilinan J."/>
            <person name="Riley R."/>
            <person name="LaButti K."/>
            <person name="Andreopoulos B."/>
            <person name="Lipzen A."/>
            <person name="Chen C."/>
            <person name="Yan M."/>
            <person name="Daum C."/>
            <person name="Ng V."/>
            <person name="Clum A."/>
            <person name="Steindorff A."/>
            <person name="Ohm R.A."/>
            <person name="Martin F."/>
            <person name="Silar P."/>
            <person name="Natvig D.O."/>
            <person name="Lalanne C."/>
            <person name="Gautier V."/>
            <person name="Ament-Velasquez S.L."/>
            <person name="Kruys A."/>
            <person name="Hutchinson M.I."/>
            <person name="Powell A.J."/>
            <person name="Barry K."/>
            <person name="Miller A.N."/>
            <person name="Grigoriev I.V."/>
            <person name="Debuchy R."/>
            <person name="Gladieux P."/>
            <person name="Hiltunen Thoren M."/>
            <person name="Johannesson H."/>
        </authorList>
    </citation>
    <scope>NUCLEOTIDE SEQUENCE</scope>
    <source>
        <strain evidence="1">PSN293</strain>
    </source>
</reference>
<evidence type="ECO:0000313" key="1">
    <source>
        <dbReference type="EMBL" id="KAK4213766.1"/>
    </source>
</evidence>
<name>A0AAN6Y9C5_9PEZI</name>
<protein>
    <submittedName>
        <fullName evidence="1">Uncharacterized protein</fullName>
    </submittedName>
</protein>
<organism evidence="1 2">
    <name type="scientific">Rhypophila decipiens</name>
    <dbReference type="NCBI Taxonomy" id="261697"/>
    <lineage>
        <taxon>Eukaryota</taxon>
        <taxon>Fungi</taxon>
        <taxon>Dikarya</taxon>
        <taxon>Ascomycota</taxon>
        <taxon>Pezizomycotina</taxon>
        <taxon>Sordariomycetes</taxon>
        <taxon>Sordariomycetidae</taxon>
        <taxon>Sordariales</taxon>
        <taxon>Naviculisporaceae</taxon>
        <taxon>Rhypophila</taxon>
    </lineage>
</organism>
<keyword evidence="2" id="KW-1185">Reference proteome</keyword>
<reference evidence="1" key="2">
    <citation type="submission" date="2023-05" db="EMBL/GenBank/DDBJ databases">
        <authorList>
            <consortium name="Lawrence Berkeley National Laboratory"/>
            <person name="Steindorff A."/>
            <person name="Hensen N."/>
            <person name="Bonometti L."/>
            <person name="Westerberg I."/>
            <person name="Brannstrom I.O."/>
            <person name="Guillou S."/>
            <person name="Cros-Aarteil S."/>
            <person name="Calhoun S."/>
            <person name="Haridas S."/>
            <person name="Kuo A."/>
            <person name="Mondo S."/>
            <person name="Pangilinan J."/>
            <person name="Riley R."/>
            <person name="Labutti K."/>
            <person name="Andreopoulos B."/>
            <person name="Lipzen A."/>
            <person name="Chen C."/>
            <person name="Yanf M."/>
            <person name="Daum C."/>
            <person name="Ng V."/>
            <person name="Clum A."/>
            <person name="Ohm R."/>
            <person name="Martin F."/>
            <person name="Silar P."/>
            <person name="Natvig D."/>
            <person name="Lalanne C."/>
            <person name="Gautier V."/>
            <person name="Ament-Velasquez S.L."/>
            <person name="Kruys A."/>
            <person name="Hutchinson M.I."/>
            <person name="Powell A.J."/>
            <person name="Barry K."/>
            <person name="Miller A.N."/>
            <person name="Grigoriev I.V."/>
            <person name="Debuchy R."/>
            <person name="Gladieux P."/>
            <person name="Thoren M.H."/>
            <person name="Johannesson H."/>
        </authorList>
    </citation>
    <scope>NUCLEOTIDE SEQUENCE</scope>
    <source>
        <strain evidence="1">PSN293</strain>
    </source>
</reference>
<comment type="caution">
    <text evidence="1">The sequence shown here is derived from an EMBL/GenBank/DDBJ whole genome shotgun (WGS) entry which is preliminary data.</text>
</comment>
<accession>A0AAN6Y9C5</accession>
<evidence type="ECO:0000313" key="2">
    <source>
        <dbReference type="Proteomes" id="UP001301769"/>
    </source>
</evidence>